<evidence type="ECO:0000256" key="3">
    <source>
        <dbReference type="ARBA" id="ARBA00023002"/>
    </source>
</evidence>
<keyword evidence="3" id="KW-0560">Oxidoreductase</keyword>
<evidence type="ECO:0000256" key="2">
    <source>
        <dbReference type="ARBA" id="ARBA00022833"/>
    </source>
</evidence>
<dbReference type="Proteomes" id="UP000631114">
    <property type="component" value="Unassembled WGS sequence"/>
</dbReference>
<gene>
    <name evidence="4" type="ORF">IFM89_002483</name>
</gene>
<dbReference type="SUPFAM" id="SSF51735">
    <property type="entry name" value="NAD(P)-binding Rossmann-fold domains"/>
    <property type="match status" value="1"/>
</dbReference>
<evidence type="ECO:0000256" key="1">
    <source>
        <dbReference type="ARBA" id="ARBA00022723"/>
    </source>
</evidence>
<proteinExistence type="predicted"/>
<dbReference type="Gene3D" id="3.40.50.720">
    <property type="entry name" value="NAD(P)-binding Rossmann-like Domain"/>
    <property type="match status" value="1"/>
</dbReference>
<dbReference type="InterPro" id="IPR036291">
    <property type="entry name" value="NAD(P)-bd_dom_sf"/>
</dbReference>
<dbReference type="GO" id="GO:0046872">
    <property type="term" value="F:metal ion binding"/>
    <property type="evidence" value="ECO:0007669"/>
    <property type="project" value="UniProtKB-KW"/>
</dbReference>
<dbReference type="EMBL" id="JADFTS010000006">
    <property type="protein sequence ID" value="KAF9600010.1"/>
    <property type="molecule type" value="Genomic_DNA"/>
</dbReference>
<dbReference type="OrthoDB" id="1879366at2759"/>
<organism evidence="4 5">
    <name type="scientific">Coptis chinensis</name>
    <dbReference type="NCBI Taxonomy" id="261450"/>
    <lineage>
        <taxon>Eukaryota</taxon>
        <taxon>Viridiplantae</taxon>
        <taxon>Streptophyta</taxon>
        <taxon>Embryophyta</taxon>
        <taxon>Tracheophyta</taxon>
        <taxon>Spermatophyta</taxon>
        <taxon>Magnoliopsida</taxon>
        <taxon>Ranunculales</taxon>
        <taxon>Ranunculaceae</taxon>
        <taxon>Coptidoideae</taxon>
        <taxon>Coptis</taxon>
    </lineage>
</organism>
<dbReference type="AlphaFoldDB" id="A0A835LM44"/>
<evidence type="ECO:0000313" key="4">
    <source>
        <dbReference type="EMBL" id="KAF9600010.1"/>
    </source>
</evidence>
<keyword evidence="5" id="KW-1185">Reference proteome</keyword>
<dbReference type="GO" id="GO:0016616">
    <property type="term" value="F:oxidoreductase activity, acting on the CH-OH group of donors, NAD or NADP as acceptor"/>
    <property type="evidence" value="ECO:0007669"/>
    <property type="project" value="InterPro"/>
</dbReference>
<protein>
    <submittedName>
        <fullName evidence="4">Uncharacterized protein</fullName>
    </submittedName>
</protein>
<sequence length="154" mass="16967">MMINTSLSKKQEAIEHLGADDFLAAMGTLDGIIDTVFAVHPLMPLISLLKNHEKLVMVGAPEKPLELPVFPLLMRGIFRECLDPFDEPECEAIDLFVNATLCIGKGCPHSCVQRAPHAFSFSSIGTAHAISQVYRILCFFEDAFLKLAEFVSMA</sequence>
<dbReference type="InterPro" id="IPR047109">
    <property type="entry name" value="CAD-like"/>
</dbReference>
<keyword evidence="2" id="KW-0862">Zinc</keyword>
<dbReference type="PANTHER" id="PTHR42683">
    <property type="entry name" value="ALDEHYDE REDUCTASE"/>
    <property type="match status" value="1"/>
</dbReference>
<reference evidence="4 5" key="1">
    <citation type="submission" date="2020-10" db="EMBL/GenBank/DDBJ databases">
        <title>The Coptis chinensis genome and diversification of protoberbering-type alkaloids.</title>
        <authorList>
            <person name="Wang B."/>
            <person name="Shu S."/>
            <person name="Song C."/>
            <person name="Liu Y."/>
        </authorList>
    </citation>
    <scope>NUCLEOTIDE SEQUENCE [LARGE SCALE GENOMIC DNA]</scope>
    <source>
        <strain evidence="4">HL-2020</strain>
        <tissue evidence="4">Leaf</tissue>
    </source>
</reference>
<comment type="caution">
    <text evidence="4">The sequence shown here is derived from an EMBL/GenBank/DDBJ whole genome shotgun (WGS) entry which is preliminary data.</text>
</comment>
<accession>A0A835LM44</accession>
<keyword evidence="1" id="KW-0479">Metal-binding</keyword>
<name>A0A835LM44_9MAGN</name>
<evidence type="ECO:0000313" key="5">
    <source>
        <dbReference type="Proteomes" id="UP000631114"/>
    </source>
</evidence>